<sequence length="183" mass="19911">MRADKARNREIVLAAAGRLFDAANDPDEVSMDAVAAAAGVGKGTLFRGFGDRLGLVRALYEQRSAQEFAARPVGDDGDPAERALELLTRTWRFKERHRVLGLAFERAGHGSPYTNAGYDWWHAELAGLIAAARADAPAGFLAHALLAAVRSDLVEHLRGRPDTDVHAGLQDLVRSVFRDGKQR</sequence>
<name>A0ABQ3ZEB5_9ACTN</name>
<accession>A0ABQ3ZEB5</accession>
<dbReference type="InterPro" id="IPR001647">
    <property type="entry name" value="HTH_TetR"/>
</dbReference>
<dbReference type="Proteomes" id="UP000603200">
    <property type="component" value="Unassembled WGS sequence"/>
</dbReference>
<protein>
    <submittedName>
        <fullName evidence="4">TetR family transcriptional regulator</fullName>
    </submittedName>
</protein>
<keyword evidence="5" id="KW-1185">Reference proteome</keyword>
<reference evidence="4 5" key="1">
    <citation type="submission" date="2021-01" db="EMBL/GenBank/DDBJ databases">
        <title>Whole genome shotgun sequence of Actinoplanes humidus NBRC 14915.</title>
        <authorList>
            <person name="Komaki H."/>
            <person name="Tamura T."/>
        </authorList>
    </citation>
    <scope>NUCLEOTIDE SEQUENCE [LARGE SCALE GENOMIC DNA]</scope>
    <source>
        <strain evidence="4 5">NBRC 14915</strain>
    </source>
</reference>
<dbReference type="PANTHER" id="PTHR30055">
    <property type="entry name" value="HTH-TYPE TRANSCRIPTIONAL REGULATOR RUTR"/>
    <property type="match status" value="1"/>
</dbReference>
<organism evidence="4 5">
    <name type="scientific">Winogradskya humida</name>
    <dbReference type="NCBI Taxonomy" id="113566"/>
    <lineage>
        <taxon>Bacteria</taxon>
        <taxon>Bacillati</taxon>
        <taxon>Actinomycetota</taxon>
        <taxon>Actinomycetes</taxon>
        <taxon>Micromonosporales</taxon>
        <taxon>Micromonosporaceae</taxon>
        <taxon>Winogradskya</taxon>
    </lineage>
</organism>
<dbReference type="Pfam" id="PF00440">
    <property type="entry name" value="TetR_N"/>
    <property type="match status" value="1"/>
</dbReference>
<keyword evidence="1 2" id="KW-0238">DNA-binding</keyword>
<evidence type="ECO:0000256" key="2">
    <source>
        <dbReference type="PROSITE-ProRule" id="PRU00335"/>
    </source>
</evidence>
<evidence type="ECO:0000256" key="1">
    <source>
        <dbReference type="ARBA" id="ARBA00023125"/>
    </source>
</evidence>
<dbReference type="InterPro" id="IPR009057">
    <property type="entry name" value="Homeodomain-like_sf"/>
</dbReference>
<dbReference type="Gene3D" id="1.10.357.10">
    <property type="entry name" value="Tetracycline Repressor, domain 2"/>
    <property type="match status" value="1"/>
</dbReference>
<feature type="DNA-binding region" description="H-T-H motif" evidence="2">
    <location>
        <begin position="30"/>
        <end position="49"/>
    </location>
</feature>
<feature type="domain" description="HTH tetR-type" evidence="3">
    <location>
        <begin position="6"/>
        <end position="67"/>
    </location>
</feature>
<comment type="caution">
    <text evidence="4">The sequence shown here is derived from an EMBL/GenBank/DDBJ whole genome shotgun (WGS) entry which is preliminary data.</text>
</comment>
<evidence type="ECO:0000259" key="3">
    <source>
        <dbReference type="PROSITE" id="PS50977"/>
    </source>
</evidence>
<dbReference type="RefSeq" id="WP_203834246.1">
    <property type="nucleotide sequence ID" value="NZ_BAAATV010000001.1"/>
</dbReference>
<dbReference type="PANTHER" id="PTHR30055:SF209">
    <property type="entry name" value="POSSIBLE TRANSCRIPTIONAL REGULATORY PROTEIN (PROBABLY TETR-FAMILY)"/>
    <property type="match status" value="1"/>
</dbReference>
<gene>
    <name evidence="4" type="ORF">Ahu01nite_000260</name>
</gene>
<dbReference type="EMBL" id="BOMN01000001">
    <property type="protein sequence ID" value="GIE16924.1"/>
    <property type="molecule type" value="Genomic_DNA"/>
</dbReference>
<evidence type="ECO:0000313" key="5">
    <source>
        <dbReference type="Proteomes" id="UP000603200"/>
    </source>
</evidence>
<dbReference type="SUPFAM" id="SSF46689">
    <property type="entry name" value="Homeodomain-like"/>
    <property type="match status" value="1"/>
</dbReference>
<evidence type="ECO:0000313" key="4">
    <source>
        <dbReference type="EMBL" id="GIE16924.1"/>
    </source>
</evidence>
<dbReference type="PROSITE" id="PS50977">
    <property type="entry name" value="HTH_TETR_2"/>
    <property type="match status" value="1"/>
</dbReference>
<proteinExistence type="predicted"/>
<dbReference type="InterPro" id="IPR050109">
    <property type="entry name" value="HTH-type_TetR-like_transc_reg"/>
</dbReference>